<protein>
    <submittedName>
        <fullName evidence="3">Uncharacterized protein</fullName>
    </submittedName>
</protein>
<keyword evidence="1" id="KW-0175">Coiled coil</keyword>
<keyword evidence="4" id="KW-1185">Reference proteome</keyword>
<sequence>MEDIGYVALEEEPSRNNPLRIQAIHAALKDRINELEEKSEIQEDKLLDLRRKLLLKEHEKSSTKDVKKQKKECKNGKTEEGGLSEEPFKLKKIEAGDDLRNITYNEVADATVSFNIFDDSNFFKSNVNQSVLQETCKNTPRAKNEVAENSFHLSIVGEKDLDASKYLAVPTDSCLRNVETQTDKESRYAELESLVIDLQSKLSASEAYLIDQGLPNDQSSQTDDDMKNDSMILEELKRCSTNGKDTMIETAGSDEDLALDFIYEKVKSQFEDLNREVERLKTSLVSPDLYQTTIARLKACEADLDEAKRSLSSCQDTVKTLNKLQQGQLIKNDTKLQALEELHSNKEEALACQYKQRIQELNSEFQRTKSELEMIKERDERGGEKRLEYDKTIKVSYHYTLFHMTFALAMIHLICHK</sequence>
<organism evidence="3 4">
    <name type="scientific">Phakopsora pachyrhizi</name>
    <name type="common">Asian soybean rust disease fungus</name>
    <dbReference type="NCBI Taxonomy" id="170000"/>
    <lineage>
        <taxon>Eukaryota</taxon>
        <taxon>Fungi</taxon>
        <taxon>Dikarya</taxon>
        <taxon>Basidiomycota</taxon>
        <taxon>Pucciniomycotina</taxon>
        <taxon>Pucciniomycetes</taxon>
        <taxon>Pucciniales</taxon>
        <taxon>Phakopsoraceae</taxon>
        <taxon>Phakopsora</taxon>
    </lineage>
</organism>
<dbReference type="EMBL" id="CALTRL010001236">
    <property type="protein sequence ID" value="CAH7671695.1"/>
    <property type="molecule type" value="Genomic_DNA"/>
</dbReference>
<feature type="coiled-coil region" evidence="1">
    <location>
        <begin position="25"/>
        <end position="52"/>
    </location>
</feature>
<reference evidence="3" key="1">
    <citation type="submission" date="2022-06" db="EMBL/GenBank/DDBJ databases">
        <authorList>
            <consortium name="SYNGENTA / RWTH Aachen University"/>
        </authorList>
    </citation>
    <scope>NUCLEOTIDE SEQUENCE</scope>
</reference>
<evidence type="ECO:0000256" key="1">
    <source>
        <dbReference type="SAM" id="Coils"/>
    </source>
</evidence>
<name>A0AAV0ATX8_PHAPC</name>
<evidence type="ECO:0000256" key="2">
    <source>
        <dbReference type="SAM" id="MobiDB-lite"/>
    </source>
</evidence>
<gene>
    <name evidence="3" type="ORF">PPACK8108_LOCUS6501</name>
</gene>
<feature type="coiled-coil region" evidence="1">
    <location>
        <begin position="263"/>
        <end position="324"/>
    </location>
</feature>
<comment type="caution">
    <text evidence="3">The sequence shown here is derived from an EMBL/GenBank/DDBJ whole genome shotgun (WGS) entry which is preliminary data.</text>
</comment>
<accession>A0AAV0ATX8</accession>
<evidence type="ECO:0000313" key="4">
    <source>
        <dbReference type="Proteomes" id="UP001153365"/>
    </source>
</evidence>
<dbReference type="Proteomes" id="UP001153365">
    <property type="component" value="Unassembled WGS sequence"/>
</dbReference>
<feature type="region of interest" description="Disordered" evidence="2">
    <location>
        <begin position="60"/>
        <end position="82"/>
    </location>
</feature>
<evidence type="ECO:0000313" key="3">
    <source>
        <dbReference type="EMBL" id="CAH7671695.1"/>
    </source>
</evidence>
<dbReference type="AlphaFoldDB" id="A0AAV0ATX8"/>
<proteinExistence type="predicted"/>